<reference evidence="2" key="1">
    <citation type="submission" date="2011-02" db="EMBL/GenBank/DDBJ databases">
        <title>The genome of the leaf-cutting ant Acromyrmex echinatior suggests key adaptations to social evolution and fungus farming.</title>
        <authorList>
            <person name="Nygaard S."/>
            <person name="Zhang G."/>
        </authorList>
    </citation>
    <scope>NUCLEOTIDE SEQUENCE</scope>
</reference>
<accession>F4WRY3</accession>
<dbReference type="Proteomes" id="UP000007755">
    <property type="component" value="Unassembled WGS sequence"/>
</dbReference>
<evidence type="ECO:0000313" key="3">
    <source>
        <dbReference type="Proteomes" id="UP000007755"/>
    </source>
</evidence>
<dbReference type="EMBL" id="GL888292">
    <property type="protein sequence ID" value="EGI63140.1"/>
    <property type="molecule type" value="Genomic_DNA"/>
</dbReference>
<evidence type="ECO:0000256" key="1">
    <source>
        <dbReference type="SAM" id="MobiDB-lite"/>
    </source>
</evidence>
<name>F4WRY3_ACREC</name>
<keyword evidence="3" id="KW-1185">Reference proteome</keyword>
<proteinExistence type="predicted"/>
<evidence type="ECO:0000313" key="2">
    <source>
        <dbReference type="EMBL" id="EGI63140.1"/>
    </source>
</evidence>
<protein>
    <submittedName>
        <fullName evidence="2">Uncharacterized protein</fullName>
    </submittedName>
</protein>
<sequence>MQNRILGRALPEEGLLGNSWIGVAEPHPHLAFDGASRGVANRNDEAKGKEREHVDVRDPDIPCRVDTARGRHVTPNIGRKPKLITTAFILLEMPFYPSLTLRVTGKHRARACYRRRRCGPRSVLLTMRIDSCLISFALSCEVPAFLLEKLGQRATASRRFRMVVWSEKGNKGINEGEDQEEATRNRDLYDSSGRN</sequence>
<dbReference type="InParanoid" id="F4WRY3"/>
<gene>
    <name evidence="2" type="ORF">G5I_08588</name>
</gene>
<feature type="region of interest" description="Disordered" evidence="1">
    <location>
        <begin position="173"/>
        <end position="195"/>
    </location>
</feature>
<organism evidence="3">
    <name type="scientific">Acromyrmex echinatior</name>
    <name type="common">Panamanian leafcutter ant</name>
    <name type="synonym">Acromyrmex octospinosus echinatior</name>
    <dbReference type="NCBI Taxonomy" id="103372"/>
    <lineage>
        <taxon>Eukaryota</taxon>
        <taxon>Metazoa</taxon>
        <taxon>Ecdysozoa</taxon>
        <taxon>Arthropoda</taxon>
        <taxon>Hexapoda</taxon>
        <taxon>Insecta</taxon>
        <taxon>Pterygota</taxon>
        <taxon>Neoptera</taxon>
        <taxon>Endopterygota</taxon>
        <taxon>Hymenoptera</taxon>
        <taxon>Apocrita</taxon>
        <taxon>Aculeata</taxon>
        <taxon>Formicoidea</taxon>
        <taxon>Formicidae</taxon>
        <taxon>Myrmicinae</taxon>
        <taxon>Acromyrmex</taxon>
    </lineage>
</organism>
<dbReference type="AlphaFoldDB" id="F4WRY3"/>